<dbReference type="VEuPathDB" id="CryptoDB:Cvel_20376"/>
<organism evidence="2">
    <name type="scientific">Chromera velia CCMP2878</name>
    <dbReference type="NCBI Taxonomy" id="1169474"/>
    <lineage>
        <taxon>Eukaryota</taxon>
        <taxon>Sar</taxon>
        <taxon>Alveolata</taxon>
        <taxon>Colpodellida</taxon>
        <taxon>Chromeraceae</taxon>
        <taxon>Chromera</taxon>
    </lineage>
</organism>
<feature type="region of interest" description="Disordered" evidence="1">
    <location>
        <begin position="43"/>
        <end position="172"/>
    </location>
</feature>
<dbReference type="EMBL" id="CDMZ01000908">
    <property type="protein sequence ID" value="CEM23812.1"/>
    <property type="molecule type" value="Genomic_DNA"/>
</dbReference>
<proteinExistence type="predicted"/>
<feature type="compositionally biased region" description="Acidic residues" evidence="1">
    <location>
        <begin position="122"/>
        <end position="159"/>
    </location>
</feature>
<protein>
    <submittedName>
        <fullName evidence="2">Uncharacterized protein</fullName>
    </submittedName>
</protein>
<reference evidence="2" key="1">
    <citation type="submission" date="2014-11" db="EMBL/GenBank/DDBJ databases">
        <authorList>
            <person name="Otto D Thomas"/>
            <person name="Naeem Raeece"/>
        </authorList>
    </citation>
    <scope>NUCLEOTIDE SEQUENCE</scope>
</reference>
<gene>
    <name evidence="2" type="ORF">Cvel_20376</name>
</gene>
<sequence>MSKEDPAFLQSMFKALEKPLGKADKRQEVYTKLREAVGMKNAESVREFDPENPDNRSLVRLIDVEGPEGDNNDENSPDEDNLKGGDRTVGKEQEEGDGLPTKKQKVAEGRTGGAEAKTYAEAEAEEEEEKEKEAEEEEEEEEEEDEEEGEEEEEEDDDTATGGGGRTEGEPA</sequence>
<name>A0A0G4G5Y3_9ALVE</name>
<dbReference type="AlphaFoldDB" id="A0A0G4G5Y3"/>
<feature type="compositionally biased region" description="Basic and acidic residues" evidence="1">
    <location>
        <begin position="80"/>
        <end position="93"/>
    </location>
</feature>
<dbReference type="PhylomeDB" id="A0A0G4G5Y3"/>
<evidence type="ECO:0000256" key="1">
    <source>
        <dbReference type="SAM" id="MobiDB-lite"/>
    </source>
</evidence>
<accession>A0A0G4G5Y3</accession>
<evidence type="ECO:0000313" key="2">
    <source>
        <dbReference type="EMBL" id="CEM23812.1"/>
    </source>
</evidence>
<feature type="compositionally biased region" description="Acidic residues" evidence="1">
    <location>
        <begin position="65"/>
        <end position="79"/>
    </location>
</feature>